<dbReference type="AlphaFoldDB" id="A0A4R3QMN6"/>
<protein>
    <submittedName>
        <fullName evidence="2">TraH protein</fullName>
    </submittedName>
</protein>
<comment type="caution">
    <text evidence="2">The sequence shown here is derived from an EMBL/GenBank/DDBJ whole genome shotgun (WGS) entry which is preliminary data.</text>
</comment>
<name>A0A4R3QMN6_9HYPH</name>
<dbReference type="RefSeq" id="WP_004680433.1">
    <property type="nucleotide sequence ID" value="NZ_SMBJ01000013.1"/>
</dbReference>
<accession>A0A4R3QMN6</accession>
<keyword evidence="3" id="KW-1185">Reference proteome</keyword>
<organism evidence="2 3">
    <name type="scientific">Rhizobium azibense</name>
    <dbReference type="NCBI Taxonomy" id="1136135"/>
    <lineage>
        <taxon>Bacteria</taxon>
        <taxon>Pseudomonadati</taxon>
        <taxon>Pseudomonadota</taxon>
        <taxon>Alphaproteobacteria</taxon>
        <taxon>Hyphomicrobiales</taxon>
        <taxon>Rhizobiaceae</taxon>
        <taxon>Rhizobium/Agrobacterium group</taxon>
        <taxon>Rhizobium</taxon>
    </lineage>
</organism>
<evidence type="ECO:0000313" key="2">
    <source>
        <dbReference type="EMBL" id="TCU19606.1"/>
    </source>
</evidence>
<gene>
    <name evidence="2" type="ORF">EV130_11328</name>
</gene>
<dbReference type="Proteomes" id="UP000295547">
    <property type="component" value="Unassembled WGS sequence"/>
</dbReference>
<proteinExistence type="predicted"/>
<evidence type="ECO:0000256" key="1">
    <source>
        <dbReference type="SAM" id="MobiDB-lite"/>
    </source>
</evidence>
<evidence type="ECO:0000313" key="3">
    <source>
        <dbReference type="Proteomes" id="UP000295547"/>
    </source>
</evidence>
<feature type="region of interest" description="Disordered" evidence="1">
    <location>
        <begin position="23"/>
        <end position="44"/>
    </location>
</feature>
<reference evidence="2 3" key="1">
    <citation type="submission" date="2019-03" db="EMBL/GenBank/DDBJ databases">
        <title>Genomic Encyclopedia of Type Strains, Phase IV (KMG-V): Genome sequencing to study the core and pangenomes of soil and plant-associated prokaryotes.</title>
        <authorList>
            <person name="Whitman W."/>
        </authorList>
    </citation>
    <scope>NUCLEOTIDE SEQUENCE [LARGE SCALE GENOMIC DNA]</scope>
    <source>
        <strain evidence="2 3">Gr42</strain>
    </source>
</reference>
<sequence length="44" mass="4905">MIDDTTYAWRTGVFEATRVFHAEDPGGPTFIGGNLRKPDSHGRQ</sequence>
<dbReference type="EMBL" id="SMBJ01000013">
    <property type="protein sequence ID" value="TCU19606.1"/>
    <property type="molecule type" value="Genomic_DNA"/>
</dbReference>